<proteinExistence type="predicted"/>
<evidence type="ECO:0000313" key="1">
    <source>
        <dbReference type="EMBL" id="MBD0852573.1"/>
    </source>
</evidence>
<dbReference type="PROSITE" id="PS51257">
    <property type="entry name" value="PROKAR_LIPOPROTEIN"/>
    <property type="match status" value="1"/>
</dbReference>
<dbReference type="Proteomes" id="UP000598350">
    <property type="component" value="Unassembled WGS sequence"/>
</dbReference>
<accession>A0ABR7VGR6</accession>
<dbReference type="RefSeq" id="WP_188315694.1">
    <property type="nucleotide sequence ID" value="NZ_JABTCG010000011.1"/>
</dbReference>
<organism evidence="1 2">
    <name type="scientific">Maribacter arenosus</name>
    <dbReference type="NCBI Taxonomy" id="1854708"/>
    <lineage>
        <taxon>Bacteria</taxon>
        <taxon>Pseudomonadati</taxon>
        <taxon>Bacteroidota</taxon>
        <taxon>Flavobacteriia</taxon>
        <taxon>Flavobacteriales</taxon>
        <taxon>Flavobacteriaceae</taxon>
        <taxon>Maribacter</taxon>
    </lineage>
</organism>
<sequence>MIKNTLQALLISLSIAGCNSAVKEKIKPAPSVLYEIFPTLIDTLHYDSRPTLHEVNNNTFKLDSLARDTTSIVIVISDTLEHLNKDDYLSLQSHLKGLSIEVDSLKEDSLIIMDFAKLKASDKRIKFRPLSSFPTGLEFWKTDDDFYLSAKFFFSNILFNKDKTSGLLHVGYVCGPYQCGEGFRVYIKKVKDKWKIEKIEDTWAM</sequence>
<evidence type="ECO:0008006" key="3">
    <source>
        <dbReference type="Google" id="ProtNLM"/>
    </source>
</evidence>
<protein>
    <recommendedName>
        <fullName evidence="3">Lipoprotein</fullName>
    </recommendedName>
</protein>
<evidence type="ECO:0000313" key="2">
    <source>
        <dbReference type="Proteomes" id="UP000598350"/>
    </source>
</evidence>
<dbReference type="EMBL" id="JABTCG010000011">
    <property type="protein sequence ID" value="MBD0852573.1"/>
    <property type="molecule type" value="Genomic_DNA"/>
</dbReference>
<name>A0ABR7VGR6_9FLAO</name>
<gene>
    <name evidence="1" type="ORF">HPE63_17995</name>
</gene>
<keyword evidence="2" id="KW-1185">Reference proteome</keyword>
<comment type="caution">
    <text evidence="1">The sequence shown here is derived from an EMBL/GenBank/DDBJ whole genome shotgun (WGS) entry which is preliminary data.</text>
</comment>
<reference evidence="1 2" key="1">
    <citation type="submission" date="2020-05" db="EMBL/GenBank/DDBJ databases">
        <title>The draft genome sequence of Maribacter arenosus CAU 1321.</title>
        <authorList>
            <person name="Mu L."/>
        </authorList>
    </citation>
    <scope>NUCLEOTIDE SEQUENCE [LARGE SCALE GENOMIC DNA]</scope>
    <source>
        <strain evidence="1 2">CAU 1321</strain>
    </source>
</reference>